<evidence type="ECO:0000313" key="3">
    <source>
        <dbReference type="Proteomes" id="UP001218188"/>
    </source>
</evidence>
<keyword evidence="3" id="KW-1185">Reference proteome</keyword>
<dbReference type="Proteomes" id="UP001218188">
    <property type="component" value="Unassembled WGS sequence"/>
</dbReference>
<feature type="chain" id="PRO_5041985811" evidence="1">
    <location>
        <begin position="17"/>
        <end position="134"/>
    </location>
</feature>
<accession>A0AAD6WS64</accession>
<protein>
    <submittedName>
        <fullName evidence="2">Uncharacterized protein</fullName>
    </submittedName>
</protein>
<feature type="signal peptide" evidence="1">
    <location>
        <begin position="1"/>
        <end position="16"/>
    </location>
</feature>
<sequence>MLQLQILLLFSLACFAGSGLNTQQINTLPLCGVLETVGRKLDCFLPTSMGPNSVPVVTPPLAAMLITATRRNSVPIMTVAVRDGFMKHTIIVPACKGLDKVTAKKGCNLGGGVSSEFSPQTIMPFGDSNWVRVG</sequence>
<organism evidence="2 3">
    <name type="scientific">Mycena alexandri</name>
    <dbReference type="NCBI Taxonomy" id="1745969"/>
    <lineage>
        <taxon>Eukaryota</taxon>
        <taxon>Fungi</taxon>
        <taxon>Dikarya</taxon>
        <taxon>Basidiomycota</taxon>
        <taxon>Agaricomycotina</taxon>
        <taxon>Agaricomycetes</taxon>
        <taxon>Agaricomycetidae</taxon>
        <taxon>Agaricales</taxon>
        <taxon>Marasmiineae</taxon>
        <taxon>Mycenaceae</taxon>
        <taxon>Mycena</taxon>
    </lineage>
</organism>
<reference evidence="2" key="1">
    <citation type="submission" date="2023-03" db="EMBL/GenBank/DDBJ databases">
        <title>Massive genome expansion in bonnet fungi (Mycena s.s.) driven by repeated elements and novel gene families across ecological guilds.</title>
        <authorList>
            <consortium name="Lawrence Berkeley National Laboratory"/>
            <person name="Harder C.B."/>
            <person name="Miyauchi S."/>
            <person name="Viragh M."/>
            <person name="Kuo A."/>
            <person name="Thoen E."/>
            <person name="Andreopoulos B."/>
            <person name="Lu D."/>
            <person name="Skrede I."/>
            <person name="Drula E."/>
            <person name="Henrissat B."/>
            <person name="Morin E."/>
            <person name="Kohler A."/>
            <person name="Barry K."/>
            <person name="LaButti K."/>
            <person name="Morin E."/>
            <person name="Salamov A."/>
            <person name="Lipzen A."/>
            <person name="Mereny Z."/>
            <person name="Hegedus B."/>
            <person name="Baldrian P."/>
            <person name="Stursova M."/>
            <person name="Weitz H."/>
            <person name="Taylor A."/>
            <person name="Grigoriev I.V."/>
            <person name="Nagy L.G."/>
            <person name="Martin F."/>
            <person name="Kauserud H."/>
        </authorList>
    </citation>
    <scope>NUCLEOTIDE SEQUENCE</scope>
    <source>
        <strain evidence="2">CBHHK200</strain>
    </source>
</reference>
<evidence type="ECO:0000313" key="2">
    <source>
        <dbReference type="EMBL" id="KAJ7023030.1"/>
    </source>
</evidence>
<comment type="caution">
    <text evidence="2">The sequence shown here is derived from an EMBL/GenBank/DDBJ whole genome shotgun (WGS) entry which is preliminary data.</text>
</comment>
<dbReference type="EMBL" id="JARJCM010000196">
    <property type="protein sequence ID" value="KAJ7023030.1"/>
    <property type="molecule type" value="Genomic_DNA"/>
</dbReference>
<name>A0AAD6WS64_9AGAR</name>
<evidence type="ECO:0000256" key="1">
    <source>
        <dbReference type="SAM" id="SignalP"/>
    </source>
</evidence>
<keyword evidence="1" id="KW-0732">Signal</keyword>
<proteinExistence type="predicted"/>
<dbReference type="AlphaFoldDB" id="A0AAD6WS64"/>
<gene>
    <name evidence="2" type="ORF">C8F04DRAFT_1240390</name>
</gene>